<dbReference type="GO" id="GO:0003677">
    <property type="term" value="F:DNA binding"/>
    <property type="evidence" value="ECO:0007669"/>
    <property type="project" value="UniProtKB-KW"/>
</dbReference>
<reference evidence="6" key="1">
    <citation type="submission" date="2017-02" db="EMBL/GenBank/DDBJ databases">
        <authorList>
            <person name="Varghese N."/>
            <person name="Submissions S."/>
        </authorList>
    </citation>
    <scope>NUCLEOTIDE SEQUENCE [LARGE SCALE GENOMIC DNA]</scope>
    <source>
        <strain evidence="6">M1</strain>
    </source>
</reference>
<dbReference type="AlphaFoldDB" id="A0A1T5M8D6"/>
<evidence type="ECO:0000259" key="4">
    <source>
        <dbReference type="SMART" id="SM00895"/>
    </source>
</evidence>
<dbReference type="PANTHER" id="PTHR43537:SF5">
    <property type="entry name" value="UXU OPERON TRANSCRIPTIONAL REGULATOR"/>
    <property type="match status" value="1"/>
</dbReference>
<dbReference type="RefSeq" id="WP_079494260.1">
    <property type="nucleotide sequence ID" value="NZ_FUZT01000011.1"/>
</dbReference>
<accession>A0A1T5M8D6</accession>
<organism evidence="5 6">
    <name type="scientific">Maledivibacter halophilus</name>
    <dbReference type="NCBI Taxonomy" id="36842"/>
    <lineage>
        <taxon>Bacteria</taxon>
        <taxon>Bacillati</taxon>
        <taxon>Bacillota</taxon>
        <taxon>Clostridia</taxon>
        <taxon>Peptostreptococcales</taxon>
        <taxon>Caminicellaceae</taxon>
        <taxon>Maledivibacter</taxon>
    </lineage>
</organism>
<evidence type="ECO:0000256" key="1">
    <source>
        <dbReference type="ARBA" id="ARBA00023015"/>
    </source>
</evidence>
<dbReference type="Pfam" id="PF07729">
    <property type="entry name" value="FCD"/>
    <property type="match status" value="1"/>
</dbReference>
<dbReference type="InterPro" id="IPR008920">
    <property type="entry name" value="TF_FadR/GntR_C"/>
</dbReference>
<dbReference type="Gene3D" id="1.10.10.10">
    <property type="entry name" value="Winged helix-like DNA-binding domain superfamily/Winged helix DNA-binding domain"/>
    <property type="match status" value="1"/>
</dbReference>
<keyword evidence="3" id="KW-0804">Transcription</keyword>
<dbReference type="STRING" id="36842.SAMN02194393_04135"/>
<keyword evidence="6" id="KW-1185">Reference proteome</keyword>
<evidence type="ECO:0000313" key="6">
    <source>
        <dbReference type="Proteomes" id="UP000190285"/>
    </source>
</evidence>
<dbReference type="Gene3D" id="1.20.120.530">
    <property type="entry name" value="GntR ligand-binding domain-like"/>
    <property type="match status" value="1"/>
</dbReference>
<dbReference type="SUPFAM" id="SSF48008">
    <property type="entry name" value="GntR ligand-binding domain-like"/>
    <property type="match status" value="1"/>
</dbReference>
<feature type="domain" description="GntR C-terminal" evidence="4">
    <location>
        <begin position="100"/>
        <end position="222"/>
    </location>
</feature>
<dbReference type="InterPro" id="IPR011711">
    <property type="entry name" value="GntR_C"/>
</dbReference>
<keyword evidence="1" id="KW-0805">Transcription regulation</keyword>
<name>A0A1T5M8D6_9FIRM</name>
<evidence type="ECO:0000313" key="5">
    <source>
        <dbReference type="EMBL" id="SKC84497.1"/>
    </source>
</evidence>
<dbReference type="InterPro" id="IPR036388">
    <property type="entry name" value="WH-like_DNA-bd_sf"/>
</dbReference>
<sequence length="232" mass="26727">MNTNMSDEIRIMSVMSEVKIPVGAIYISQEINIPQASVGRILKDLEDRGLIKKISNKGRVLTENGESYLKKTYEQKSKIDVALELANLSHDDNIKEKLIEILEVRKILEIKSVELACQNRTDSELTELELIYMGNVSEINDNKLGNEQDLKLHLKIAEMSHNKTLYYLSRLLLTENNAYTFFSIVTEDIKLAQLKHHKKLVESIKNRDVEAAKKTMEEHINRIIDDVEKNME</sequence>
<dbReference type="Pfam" id="PF08461">
    <property type="entry name" value="WHD_RNase_R"/>
    <property type="match status" value="1"/>
</dbReference>
<proteinExistence type="predicted"/>
<dbReference type="Proteomes" id="UP000190285">
    <property type="component" value="Unassembled WGS sequence"/>
</dbReference>
<dbReference type="SMART" id="SM00895">
    <property type="entry name" value="FCD"/>
    <property type="match status" value="1"/>
</dbReference>
<protein>
    <submittedName>
        <fullName evidence="5">DNA-binding transcriptional regulator, FadR family</fullName>
    </submittedName>
</protein>
<dbReference type="InterPro" id="IPR013668">
    <property type="entry name" value="RNase_R_HTH_12"/>
</dbReference>
<evidence type="ECO:0000256" key="2">
    <source>
        <dbReference type="ARBA" id="ARBA00023125"/>
    </source>
</evidence>
<evidence type="ECO:0000256" key="3">
    <source>
        <dbReference type="ARBA" id="ARBA00023163"/>
    </source>
</evidence>
<dbReference type="EMBL" id="FUZT01000011">
    <property type="protein sequence ID" value="SKC84497.1"/>
    <property type="molecule type" value="Genomic_DNA"/>
</dbReference>
<dbReference type="SUPFAM" id="SSF46785">
    <property type="entry name" value="Winged helix' DNA-binding domain"/>
    <property type="match status" value="1"/>
</dbReference>
<dbReference type="OrthoDB" id="9799482at2"/>
<keyword evidence="2 5" id="KW-0238">DNA-binding</keyword>
<dbReference type="PANTHER" id="PTHR43537">
    <property type="entry name" value="TRANSCRIPTIONAL REGULATOR, GNTR FAMILY"/>
    <property type="match status" value="1"/>
</dbReference>
<dbReference type="InterPro" id="IPR036390">
    <property type="entry name" value="WH_DNA-bd_sf"/>
</dbReference>
<gene>
    <name evidence="5" type="ORF">SAMN02194393_04135</name>
</gene>